<name>A0ABU7E5K6_9TELE</name>
<comment type="caution">
    <text evidence="2">The sequence shown here is derived from an EMBL/GenBank/DDBJ whole genome shotgun (WGS) entry which is preliminary data.</text>
</comment>
<evidence type="ECO:0000313" key="2">
    <source>
        <dbReference type="EMBL" id="MED6281139.1"/>
    </source>
</evidence>
<dbReference type="Proteomes" id="UP001352852">
    <property type="component" value="Unassembled WGS sequence"/>
</dbReference>
<feature type="region of interest" description="Disordered" evidence="1">
    <location>
        <begin position="1"/>
        <end position="26"/>
    </location>
</feature>
<reference evidence="2 3" key="1">
    <citation type="submission" date="2021-06" db="EMBL/GenBank/DDBJ databases">
        <authorList>
            <person name="Palmer J.M."/>
        </authorList>
    </citation>
    <scope>NUCLEOTIDE SEQUENCE [LARGE SCALE GENOMIC DNA]</scope>
    <source>
        <strain evidence="2 3">CL_MEX2019</strain>
        <tissue evidence="2">Muscle</tissue>
    </source>
</reference>
<sequence length="103" mass="11101">MATDSGPGSGCAGRSPSAEREPSLIHCNPGLVQDNAVGRVLETETLNRREKKDGLWPLPGSRRADQGKLADCLSHHKTGLFWIESNSPIGPFGHQVDLKCLLL</sequence>
<keyword evidence="3" id="KW-1185">Reference proteome</keyword>
<evidence type="ECO:0000256" key="1">
    <source>
        <dbReference type="SAM" id="MobiDB-lite"/>
    </source>
</evidence>
<organism evidence="2 3">
    <name type="scientific">Characodon lateralis</name>
    <dbReference type="NCBI Taxonomy" id="208331"/>
    <lineage>
        <taxon>Eukaryota</taxon>
        <taxon>Metazoa</taxon>
        <taxon>Chordata</taxon>
        <taxon>Craniata</taxon>
        <taxon>Vertebrata</taxon>
        <taxon>Euteleostomi</taxon>
        <taxon>Actinopterygii</taxon>
        <taxon>Neopterygii</taxon>
        <taxon>Teleostei</taxon>
        <taxon>Neoteleostei</taxon>
        <taxon>Acanthomorphata</taxon>
        <taxon>Ovalentaria</taxon>
        <taxon>Atherinomorphae</taxon>
        <taxon>Cyprinodontiformes</taxon>
        <taxon>Goodeidae</taxon>
        <taxon>Characodon</taxon>
    </lineage>
</organism>
<protein>
    <submittedName>
        <fullName evidence="2">Uncharacterized protein</fullName>
    </submittedName>
</protein>
<accession>A0ABU7E5K6</accession>
<gene>
    <name evidence="2" type="ORF">CHARACLAT_018147</name>
</gene>
<evidence type="ECO:0000313" key="3">
    <source>
        <dbReference type="Proteomes" id="UP001352852"/>
    </source>
</evidence>
<dbReference type="EMBL" id="JAHUTJ010042554">
    <property type="protein sequence ID" value="MED6281139.1"/>
    <property type="molecule type" value="Genomic_DNA"/>
</dbReference>
<proteinExistence type="predicted"/>